<keyword evidence="2" id="KW-0547">Nucleotide-binding</keyword>
<dbReference type="RefSeq" id="WP_359275693.1">
    <property type="nucleotide sequence ID" value="NZ_JBEZNA010000067.1"/>
</dbReference>
<proteinExistence type="predicted"/>
<dbReference type="SUPFAM" id="SSF52540">
    <property type="entry name" value="P-loop containing nucleoside triphosphate hydrolases"/>
    <property type="match status" value="1"/>
</dbReference>
<evidence type="ECO:0000313" key="2">
    <source>
        <dbReference type="EMBL" id="MEU9580175.1"/>
    </source>
</evidence>
<reference evidence="2 3" key="1">
    <citation type="submission" date="2024-06" db="EMBL/GenBank/DDBJ databases">
        <title>The Natural Products Discovery Center: Release of the First 8490 Sequenced Strains for Exploring Actinobacteria Biosynthetic Diversity.</title>
        <authorList>
            <person name="Kalkreuter E."/>
            <person name="Kautsar S.A."/>
            <person name="Yang D."/>
            <person name="Bader C.D."/>
            <person name="Teijaro C.N."/>
            <person name="Fluegel L."/>
            <person name="Davis C.M."/>
            <person name="Simpson J.R."/>
            <person name="Lauterbach L."/>
            <person name="Steele A.D."/>
            <person name="Gui C."/>
            <person name="Meng S."/>
            <person name="Li G."/>
            <person name="Viehrig K."/>
            <person name="Ye F."/>
            <person name="Su P."/>
            <person name="Kiefer A.F."/>
            <person name="Nichols A."/>
            <person name="Cepeda A.J."/>
            <person name="Yan W."/>
            <person name="Fan B."/>
            <person name="Jiang Y."/>
            <person name="Adhikari A."/>
            <person name="Zheng C.-J."/>
            <person name="Schuster L."/>
            <person name="Cowan T.M."/>
            <person name="Smanski M.J."/>
            <person name="Chevrette M.G."/>
            <person name="De Carvalho L.P.S."/>
            <person name="Shen B."/>
        </authorList>
    </citation>
    <scope>NUCLEOTIDE SEQUENCE [LARGE SCALE GENOMIC DNA]</scope>
    <source>
        <strain evidence="2 3">NPDC048117</strain>
    </source>
</reference>
<dbReference type="EMBL" id="JBEZNA010000067">
    <property type="protein sequence ID" value="MEU9580175.1"/>
    <property type="molecule type" value="Genomic_DNA"/>
</dbReference>
<gene>
    <name evidence="2" type="ORF">AB0D95_23425</name>
</gene>
<organism evidence="2 3">
    <name type="scientific">Streptomyces chilikensis</name>
    <dbReference type="NCBI Taxonomy" id="1194079"/>
    <lineage>
        <taxon>Bacteria</taxon>
        <taxon>Bacillati</taxon>
        <taxon>Actinomycetota</taxon>
        <taxon>Actinomycetes</taxon>
        <taxon>Kitasatosporales</taxon>
        <taxon>Streptomycetaceae</taxon>
        <taxon>Streptomyces</taxon>
    </lineage>
</organism>
<dbReference type="InterPro" id="IPR041664">
    <property type="entry name" value="AAA_16"/>
</dbReference>
<evidence type="ECO:0000313" key="3">
    <source>
        <dbReference type="Proteomes" id="UP001551584"/>
    </source>
</evidence>
<sequence length="684" mass="75798">MSRGPGSLAERLRWARERAFVGRREQLALFREALSGAPDAPAVLYVHGPGGVGKSTLLRRFADEGRDAGRPVVEVNGRLIDPSPAGFRAEAEAVGAAPDTVLLVDAFEHCQGLEDWLRDHFLPELPGRTLVVLAGREPPGSAWRSDLAWSEALAVVPLADLAPADADRLLELRDVAPVVRDRVLAFAGGHPLALSLAAGVAARGGGSGWEPTPDVLTALLSRMVGEVPSPEHRLALEVAAHAMTTTEGLLRAVLGPERGAELFTWLRRLPVADWGRQGVYLHDLVSEAVDADLRWRDPQGYEEMHRRVGHHLLEQARTASPAEAMVAIREISHLKRYGPMGEYFRMSREGDYHEDVLRPGDHDAVRRLITEAEGPESAAVVDFWLERRPEAFWMYRASATGEPVAFMTWLRLSEPRADELAADPVLAQAWEHTLRAGPLRPGEHLMLARFLVHPSAYYDISPVLHLMQLRICADYIRSTALAWSFIISPFPRRWEALMEHLGHERATALPWPNGHTYTLFACDWRITPLSIWFDRTQPGALTEAPARPAADAPAAPLARAAFDTAVRDALRDWHRPDVLAAGALRTTRMVTGQPGYAPEHAGEMLRELLSDAVDALRADPRDAKLHRVLATTFFHRVPSHMVAAERLSLPYSTFRRHLQRGCERVCDILWQRETAGLPIPSAHV</sequence>
<dbReference type="Proteomes" id="UP001551584">
    <property type="component" value="Unassembled WGS sequence"/>
</dbReference>
<comment type="caution">
    <text evidence="2">The sequence shown here is derived from an EMBL/GenBank/DDBJ whole genome shotgun (WGS) entry which is preliminary data.</text>
</comment>
<keyword evidence="2" id="KW-0067">ATP-binding</keyword>
<dbReference type="CDD" id="cd00009">
    <property type="entry name" value="AAA"/>
    <property type="match status" value="1"/>
</dbReference>
<feature type="domain" description="Orc1-like AAA ATPase" evidence="1">
    <location>
        <begin position="20"/>
        <end position="81"/>
    </location>
</feature>
<accession>A0ABV3EVH6</accession>
<keyword evidence="3" id="KW-1185">Reference proteome</keyword>
<protein>
    <submittedName>
        <fullName evidence="2">ATP-binding protein</fullName>
    </submittedName>
</protein>
<evidence type="ECO:0000259" key="1">
    <source>
        <dbReference type="Pfam" id="PF13191"/>
    </source>
</evidence>
<dbReference type="GO" id="GO:0005524">
    <property type="term" value="F:ATP binding"/>
    <property type="evidence" value="ECO:0007669"/>
    <property type="project" value="UniProtKB-KW"/>
</dbReference>
<dbReference type="Pfam" id="PF13191">
    <property type="entry name" value="AAA_16"/>
    <property type="match status" value="1"/>
</dbReference>
<dbReference type="InterPro" id="IPR027417">
    <property type="entry name" value="P-loop_NTPase"/>
</dbReference>
<name>A0ABV3EVH6_9ACTN</name>
<dbReference type="Gene3D" id="3.40.50.300">
    <property type="entry name" value="P-loop containing nucleotide triphosphate hydrolases"/>
    <property type="match status" value="1"/>
</dbReference>